<keyword evidence="2" id="KW-1185">Reference proteome</keyword>
<dbReference type="Proteomes" id="UP000215914">
    <property type="component" value="Chromosome 1"/>
</dbReference>
<name>A0A251VRB0_HELAN</name>
<gene>
    <name evidence="1" type="ORF">HannXRQ_Chr01g0017001</name>
</gene>
<proteinExistence type="predicted"/>
<accession>A0A251VRB0</accession>
<dbReference type="InParanoid" id="A0A251VRB0"/>
<evidence type="ECO:0000313" key="1">
    <source>
        <dbReference type="EMBL" id="OTG37271.1"/>
    </source>
</evidence>
<evidence type="ECO:0000313" key="2">
    <source>
        <dbReference type="Proteomes" id="UP000215914"/>
    </source>
</evidence>
<dbReference type="AlphaFoldDB" id="A0A251VRB0"/>
<dbReference type="EMBL" id="CM007890">
    <property type="protein sequence ID" value="OTG37271.1"/>
    <property type="molecule type" value="Genomic_DNA"/>
</dbReference>
<sequence>MIKIDSSISNGSSLPGVDRTNHFFEWRFNSVFNNFVRPTHIHLGRWEAVMKFGWPGLGFSGLGFDIDEIIQAWHELYEVKRWQSGVRLFD</sequence>
<reference evidence="2" key="1">
    <citation type="journal article" date="2017" name="Nature">
        <title>The sunflower genome provides insights into oil metabolism, flowering and Asterid evolution.</title>
        <authorList>
            <person name="Badouin H."/>
            <person name="Gouzy J."/>
            <person name="Grassa C.J."/>
            <person name="Murat F."/>
            <person name="Staton S.E."/>
            <person name="Cottret L."/>
            <person name="Lelandais-Briere C."/>
            <person name="Owens G.L."/>
            <person name="Carrere S."/>
            <person name="Mayjonade B."/>
            <person name="Legrand L."/>
            <person name="Gill N."/>
            <person name="Kane N.C."/>
            <person name="Bowers J.E."/>
            <person name="Hubner S."/>
            <person name="Bellec A."/>
            <person name="Berard A."/>
            <person name="Berges H."/>
            <person name="Blanchet N."/>
            <person name="Boniface M.C."/>
            <person name="Brunel D."/>
            <person name="Catrice O."/>
            <person name="Chaidir N."/>
            <person name="Claudel C."/>
            <person name="Donnadieu C."/>
            <person name="Faraut T."/>
            <person name="Fievet G."/>
            <person name="Helmstetter N."/>
            <person name="King M."/>
            <person name="Knapp S.J."/>
            <person name="Lai Z."/>
            <person name="Le Paslier M.C."/>
            <person name="Lippi Y."/>
            <person name="Lorenzon L."/>
            <person name="Mandel J.R."/>
            <person name="Marage G."/>
            <person name="Marchand G."/>
            <person name="Marquand E."/>
            <person name="Bret-Mestries E."/>
            <person name="Morien E."/>
            <person name="Nambeesan S."/>
            <person name="Nguyen T."/>
            <person name="Pegot-Espagnet P."/>
            <person name="Pouilly N."/>
            <person name="Raftis F."/>
            <person name="Sallet E."/>
            <person name="Schiex T."/>
            <person name="Thomas J."/>
            <person name="Vandecasteele C."/>
            <person name="Vares D."/>
            <person name="Vear F."/>
            <person name="Vautrin S."/>
            <person name="Crespi M."/>
            <person name="Mangin B."/>
            <person name="Burke J.M."/>
            <person name="Salse J."/>
            <person name="Munos S."/>
            <person name="Vincourt P."/>
            <person name="Rieseberg L.H."/>
            <person name="Langlade N.B."/>
        </authorList>
    </citation>
    <scope>NUCLEOTIDE SEQUENCE [LARGE SCALE GENOMIC DNA]</scope>
    <source>
        <strain evidence="2">cv. SF193</strain>
    </source>
</reference>
<protein>
    <submittedName>
        <fullName evidence="1">Uncharacterized protein</fullName>
    </submittedName>
</protein>
<organism evidence="1 2">
    <name type="scientific">Helianthus annuus</name>
    <name type="common">Common sunflower</name>
    <dbReference type="NCBI Taxonomy" id="4232"/>
    <lineage>
        <taxon>Eukaryota</taxon>
        <taxon>Viridiplantae</taxon>
        <taxon>Streptophyta</taxon>
        <taxon>Embryophyta</taxon>
        <taxon>Tracheophyta</taxon>
        <taxon>Spermatophyta</taxon>
        <taxon>Magnoliopsida</taxon>
        <taxon>eudicotyledons</taxon>
        <taxon>Gunneridae</taxon>
        <taxon>Pentapetalae</taxon>
        <taxon>asterids</taxon>
        <taxon>campanulids</taxon>
        <taxon>Asterales</taxon>
        <taxon>Asteraceae</taxon>
        <taxon>Asteroideae</taxon>
        <taxon>Heliantheae alliance</taxon>
        <taxon>Heliantheae</taxon>
        <taxon>Helianthus</taxon>
    </lineage>
</organism>
<dbReference type="STRING" id="4232.A0A251VRB0"/>